<keyword evidence="5" id="KW-0547">Nucleotide-binding</keyword>
<dbReference type="PROSITE" id="PS51385">
    <property type="entry name" value="YJEF_N"/>
    <property type="match status" value="1"/>
</dbReference>
<keyword evidence="7" id="KW-0630">Potassium</keyword>
<evidence type="ECO:0000256" key="1">
    <source>
        <dbReference type="ARBA" id="ARBA00000013"/>
    </source>
</evidence>
<evidence type="ECO:0000256" key="3">
    <source>
        <dbReference type="ARBA" id="ARBA00012228"/>
    </source>
</evidence>
<dbReference type="GO" id="GO:0000166">
    <property type="term" value="F:nucleotide binding"/>
    <property type="evidence" value="ECO:0007669"/>
    <property type="project" value="UniProtKB-KW"/>
</dbReference>
<keyword evidence="11" id="KW-1185">Reference proteome</keyword>
<dbReference type="PANTHER" id="PTHR13232">
    <property type="entry name" value="NAD(P)H-HYDRATE EPIMERASE"/>
    <property type="match status" value="1"/>
</dbReference>
<sequence>MCGSGTNGLYGMVTARHLKLMGYDPTIFLVNEYNASRPDGFKLFTQLKKQVLAFNIPILSSLPSNISHITATHSLIVDAVFGVGYDRFKYAALPRNNKYRYAVNVLRQINKVKVGRRPIVSIDLPSGWDTNIGNYEGHHINPEMLVSLIAPKLGVVEFFGKYHYVAGNYLPSILNEKYQVYVPRYNGSDCLIPIETQVEETTETAEMYHV</sequence>
<evidence type="ECO:0000313" key="11">
    <source>
        <dbReference type="Proteomes" id="UP000079169"/>
    </source>
</evidence>
<dbReference type="GO" id="GO:0005739">
    <property type="term" value="C:mitochondrion"/>
    <property type="evidence" value="ECO:0007669"/>
    <property type="project" value="TreeGrafter"/>
</dbReference>
<evidence type="ECO:0000256" key="2">
    <source>
        <dbReference type="ARBA" id="ARBA00000909"/>
    </source>
</evidence>
<dbReference type="InterPro" id="IPR036652">
    <property type="entry name" value="YjeF_N_dom_sf"/>
</dbReference>
<evidence type="ECO:0000256" key="8">
    <source>
        <dbReference type="ARBA" id="ARBA00023027"/>
    </source>
</evidence>
<dbReference type="Proteomes" id="UP000079169">
    <property type="component" value="Unplaced"/>
</dbReference>
<dbReference type="SUPFAM" id="SSF64153">
    <property type="entry name" value="YjeF N-terminal domain-like"/>
    <property type="match status" value="1"/>
</dbReference>
<dbReference type="RefSeq" id="XP_008484809.2">
    <property type="nucleotide sequence ID" value="XM_008486587.2"/>
</dbReference>
<dbReference type="EC" id="5.1.99.6" evidence="3"/>
<dbReference type="GeneID" id="103521476"/>
<dbReference type="InterPro" id="IPR004443">
    <property type="entry name" value="YjeF_N_dom"/>
</dbReference>
<evidence type="ECO:0000259" key="10">
    <source>
        <dbReference type="PROSITE" id="PS51385"/>
    </source>
</evidence>
<dbReference type="GO" id="GO:0052856">
    <property type="term" value="F:NAD(P)HX epimerase activity"/>
    <property type="evidence" value="ECO:0007669"/>
    <property type="project" value="UniProtKB-EC"/>
</dbReference>
<comment type="catalytic activity">
    <reaction evidence="2">
        <text>(6R)-NADPHX = (6S)-NADPHX</text>
        <dbReference type="Rhea" id="RHEA:32227"/>
        <dbReference type="ChEBI" id="CHEBI:64076"/>
        <dbReference type="ChEBI" id="CHEBI:64077"/>
        <dbReference type="EC" id="5.1.99.6"/>
    </reaction>
</comment>
<dbReference type="PANTHER" id="PTHR13232:SF10">
    <property type="entry name" value="NAD(P)H-HYDRATE EPIMERASE"/>
    <property type="match status" value="1"/>
</dbReference>
<evidence type="ECO:0000256" key="6">
    <source>
        <dbReference type="ARBA" id="ARBA00022857"/>
    </source>
</evidence>
<keyword evidence="9" id="KW-0413">Isomerase</keyword>
<feature type="domain" description="YjeF N-terminal" evidence="10">
    <location>
        <begin position="1"/>
        <end position="176"/>
    </location>
</feature>
<evidence type="ECO:0000256" key="9">
    <source>
        <dbReference type="ARBA" id="ARBA00023235"/>
    </source>
</evidence>
<keyword evidence="4" id="KW-0479">Metal-binding</keyword>
<evidence type="ECO:0000313" key="12">
    <source>
        <dbReference type="RefSeq" id="XP_008484809.2"/>
    </source>
</evidence>
<protein>
    <recommendedName>
        <fullName evidence="3">NAD(P)H-hydrate epimerase</fullName>
        <ecNumber evidence="3">5.1.99.6</ecNumber>
    </recommendedName>
</protein>
<evidence type="ECO:0000256" key="7">
    <source>
        <dbReference type="ARBA" id="ARBA00022958"/>
    </source>
</evidence>
<keyword evidence="6" id="KW-0521">NADP</keyword>
<dbReference type="Gene3D" id="3.40.50.10260">
    <property type="entry name" value="YjeF N-terminal domain"/>
    <property type="match status" value="1"/>
</dbReference>
<reference evidence="12" key="1">
    <citation type="submission" date="2025-08" db="UniProtKB">
        <authorList>
            <consortium name="RefSeq"/>
        </authorList>
    </citation>
    <scope>IDENTIFICATION</scope>
</reference>
<evidence type="ECO:0000256" key="4">
    <source>
        <dbReference type="ARBA" id="ARBA00022723"/>
    </source>
</evidence>
<gene>
    <name evidence="12" type="primary">LOC103521476</name>
</gene>
<name>A0A1S3DP48_DIACI</name>
<dbReference type="STRING" id="121845.A0A1S3DP48"/>
<dbReference type="AlphaFoldDB" id="A0A1S3DP48"/>
<proteinExistence type="predicted"/>
<dbReference type="Pfam" id="PF03853">
    <property type="entry name" value="YjeF_N"/>
    <property type="match status" value="1"/>
</dbReference>
<dbReference type="PaxDb" id="121845-A0A1S3DP48"/>
<evidence type="ECO:0000256" key="5">
    <source>
        <dbReference type="ARBA" id="ARBA00022741"/>
    </source>
</evidence>
<accession>A0A1S3DP48</accession>
<dbReference type="InterPro" id="IPR032976">
    <property type="entry name" value="YJEFN_prot_NAXE-like"/>
</dbReference>
<dbReference type="GO" id="GO:0046872">
    <property type="term" value="F:metal ion binding"/>
    <property type="evidence" value="ECO:0007669"/>
    <property type="project" value="UniProtKB-KW"/>
</dbReference>
<organism evidence="11 12">
    <name type="scientific">Diaphorina citri</name>
    <name type="common">Asian citrus psyllid</name>
    <dbReference type="NCBI Taxonomy" id="121845"/>
    <lineage>
        <taxon>Eukaryota</taxon>
        <taxon>Metazoa</taxon>
        <taxon>Ecdysozoa</taxon>
        <taxon>Arthropoda</taxon>
        <taxon>Hexapoda</taxon>
        <taxon>Insecta</taxon>
        <taxon>Pterygota</taxon>
        <taxon>Neoptera</taxon>
        <taxon>Paraneoptera</taxon>
        <taxon>Hemiptera</taxon>
        <taxon>Sternorrhyncha</taxon>
        <taxon>Psylloidea</taxon>
        <taxon>Psyllidae</taxon>
        <taxon>Diaphorininae</taxon>
        <taxon>Diaphorina</taxon>
    </lineage>
</organism>
<dbReference type="KEGG" id="dci:103521476"/>
<comment type="catalytic activity">
    <reaction evidence="1">
        <text>(6R)-NADHX = (6S)-NADHX</text>
        <dbReference type="Rhea" id="RHEA:32215"/>
        <dbReference type="ChEBI" id="CHEBI:64074"/>
        <dbReference type="ChEBI" id="CHEBI:64075"/>
        <dbReference type="EC" id="5.1.99.6"/>
    </reaction>
</comment>
<keyword evidence="8" id="KW-0520">NAD</keyword>